<accession>A0A371P608</accession>
<dbReference type="Proteomes" id="UP000265581">
    <property type="component" value="Unassembled WGS sequence"/>
</dbReference>
<dbReference type="AlphaFoldDB" id="A0A371P608"/>
<dbReference type="EMBL" id="QUBR01000002">
    <property type="protein sequence ID" value="REK70978.1"/>
    <property type="molecule type" value="Genomic_DNA"/>
</dbReference>
<protein>
    <submittedName>
        <fullName evidence="1">Uncharacterized protein</fullName>
    </submittedName>
</protein>
<proteinExistence type="predicted"/>
<reference evidence="1 2" key="1">
    <citation type="submission" date="2018-08" db="EMBL/GenBank/DDBJ databases">
        <title>Aeromicrobium sp. M2KJ-4, whole genome shotgun sequence.</title>
        <authorList>
            <person name="Tuo L."/>
        </authorList>
    </citation>
    <scope>NUCLEOTIDE SEQUENCE [LARGE SCALE GENOMIC DNA]</scope>
    <source>
        <strain evidence="1 2">M2KJ-4</strain>
    </source>
</reference>
<keyword evidence="2" id="KW-1185">Reference proteome</keyword>
<organism evidence="1 2">
    <name type="scientific">Aeromicrobium endophyticum</name>
    <dbReference type="NCBI Taxonomy" id="2292704"/>
    <lineage>
        <taxon>Bacteria</taxon>
        <taxon>Bacillati</taxon>
        <taxon>Actinomycetota</taxon>
        <taxon>Actinomycetes</taxon>
        <taxon>Propionibacteriales</taxon>
        <taxon>Nocardioidaceae</taxon>
        <taxon>Aeromicrobium</taxon>
    </lineage>
</organism>
<evidence type="ECO:0000313" key="2">
    <source>
        <dbReference type="Proteomes" id="UP000265581"/>
    </source>
</evidence>
<gene>
    <name evidence="1" type="ORF">DX116_18070</name>
</gene>
<evidence type="ECO:0000313" key="1">
    <source>
        <dbReference type="EMBL" id="REK70978.1"/>
    </source>
</evidence>
<name>A0A371P608_9ACTN</name>
<sequence length="197" mass="21084">MWVVAAIPCAVVAAVVATFIWVAGASSARDDLRVLPRSMHCGVHDMPYVLSADDDADAAAFMGFDVTIRPRSTCQLEVTFVNDGSSTVHIESATFWGMGVAPAGSGLFEVTQNGGRYNRADSGTDPETGDAVIPIDEDIAGGESFTQLFDMRVRASAFTGQTDVLNGYNHVPIVQVSRWGRTGDVESSVDLRIRQKP</sequence>
<comment type="caution">
    <text evidence="1">The sequence shown here is derived from an EMBL/GenBank/DDBJ whole genome shotgun (WGS) entry which is preliminary data.</text>
</comment>